<reference evidence="1" key="1">
    <citation type="journal article" date="2023" name="G3 (Bethesda)">
        <title>A reference genome for the long-term kleptoplast-retaining sea slug Elysia crispata morphotype clarki.</title>
        <authorList>
            <person name="Eastman K.E."/>
            <person name="Pendleton A.L."/>
            <person name="Shaikh M.A."/>
            <person name="Suttiyut T."/>
            <person name="Ogas R."/>
            <person name="Tomko P."/>
            <person name="Gavelis G."/>
            <person name="Widhalm J.R."/>
            <person name="Wisecaver J.H."/>
        </authorList>
    </citation>
    <scope>NUCLEOTIDE SEQUENCE</scope>
    <source>
        <strain evidence="1">ECLA1</strain>
    </source>
</reference>
<evidence type="ECO:0000313" key="2">
    <source>
        <dbReference type="Proteomes" id="UP001283361"/>
    </source>
</evidence>
<accession>A0AAE0XDT7</accession>
<gene>
    <name evidence="1" type="ORF">RRG08_049391</name>
</gene>
<keyword evidence="2" id="KW-1185">Reference proteome</keyword>
<dbReference type="AlphaFoldDB" id="A0AAE0XDT7"/>
<comment type="caution">
    <text evidence="1">The sequence shown here is derived from an EMBL/GenBank/DDBJ whole genome shotgun (WGS) entry which is preliminary data.</text>
</comment>
<dbReference type="EMBL" id="JAWDGP010008105">
    <property type="protein sequence ID" value="KAK3691087.1"/>
    <property type="molecule type" value="Genomic_DNA"/>
</dbReference>
<organism evidence="1 2">
    <name type="scientific">Elysia crispata</name>
    <name type="common">lettuce slug</name>
    <dbReference type="NCBI Taxonomy" id="231223"/>
    <lineage>
        <taxon>Eukaryota</taxon>
        <taxon>Metazoa</taxon>
        <taxon>Spiralia</taxon>
        <taxon>Lophotrochozoa</taxon>
        <taxon>Mollusca</taxon>
        <taxon>Gastropoda</taxon>
        <taxon>Heterobranchia</taxon>
        <taxon>Euthyneura</taxon>
        <taxon>Panpulmonata</taxon>
        <taxon>Sacoglossa</taxon>
        <taxon>Placobranchoidea</taxon>
        <taxon>Plakobranchidae</taxon>
        <taxon>Elysia</taxon>
    </lineage>
</organism>
<evidence type="ECO:0000313" key="1">
    <source>
        <dbReference type="EMBL" id="KAK3691087.1"/>
    </source>
</evidence>
<proteinExistence type="predicted"/>
<protein>
    <submittedName>
        <fullName evidence="1">Uncharacterized protein</fullName>
    </submittedName>
</protein>
<sequence length="115" mass="12775">MSLLLILRENQFIHRCSAVAPASERRTTRTACKGYCRASVPPLVSDYVELNFSSTRNPVTCCDAGPGDNDRVSWVTVCLILCQPPDEPILRGNVGKISLVLSSAERNNRHKLYIK</sequence>
<dbReference type="Proteomes" id="UP001283361">
    <property type="component" value="Unassembled WGS sequence"/>
</dbReference>
<name>A0AAE0XDT7_9GAST</name>